<sequence length="116" mass="12571">MYKQGNQIGGGLRAWRSSASPGALHTAGTRCPSTINLRSREGTGRRAAPRADYKNYNYLYISGMGRLVAAILRERLSQVIQMIRQIYGRADLPTDEISAGGGGDASDVLQDARLLC</sequence>
<evidence type="ECO:0000313" key="1">
    <source>
        <dbReference type="EMBL" id="GBP44420.1"/>
    </source>
</evidence>
<protein>
    <submittedName>
        <fullName evidence="1">Uncharacterized protein</fullName>
    </submittedName>
</protein>
<dbReference type="Proteomes" id="UP000299102">
    <property type="component" value="Unassembled WGS sequence"/>
</dbReference>
<organism evidence="1 2">
    <name type="scientific">Eumeta variegata</name>
    <name type="common">Bagworm moth</name>
    <name type="synonym">Eumeta japonica</name>
    <dbReference type="NCBI Taxonomy" id="151549"/>
    <lineage>
        <taxon>Eukaryota</taxon>
        <taxon>Metazoa</taxon>
        <taxon>Ecdysozoa</taxon>
        <taxon>Arthropoda</taxon>
        <taxon>Hexapoda</taxon>
        <taxon>Insecta</taxon>
        <taxon>Pterygota</taxon>
        <taxon>Neoptera</taxon>
        <taxon>Endopterygota</taxon>
        <taxon>Lepidoptera</taxon>
        <taxon>Glossata</taxon>
        <taxon>Ditrysia</taxon>
        <taxon>Tineoidea</taxon>
        <taxon>Psychidae</taxon>
        <taxon>Oiketicinae</taxon>
        <taxon>Eumeta</taxon>
    </lineage>
</organism>
<keyword evidence="2" id="KW-1185">Reference proteome</keyword>
<dbReference type="EMBL" id="BGZK01000453">
    <property type="protein sequence ID" value="GBP44420.1"/>
    <property type="molecule type" value="Genomic_DNA"/>
</dbReference>
<reference evidence="1 2" key="1">
    <citation type="journal article" date="2019" name="Commun. Biol.">
        <title>The bagworm genome reveals a unique fibroin gene that provides high tensile strength.</title>
        <authorList>
            <person name="Kono N."/>
            <person name="Nakamura H."/>
            <person name="Ohtoshi R."/>
            <person name="Tomita M."/>
            <person name="Numata K."/>
            <person name="Arakawa K."/>
        </authorList>
    </citation>
    <scope>NUCLEOTIDE SEQUENCE [LARGE SCALE GENOMIC DNA]</scope>
</reference>
<name>A0A4C1W0N6_EUMVA</name>
<gene>
    <name evidence="1" type="ORF">EVAR_39427_1</name>
</gene>
<comment type="caution">
    <text evidence="1">The sequence shown here is derived from an EMBL/GenBank/DDBJ whole genome shotgun (WGS) entry which is preliminary data.</text>
</comment>
<evidence type="ECO:0000313" key="2">
    <source>
        <dbReference type="Proteomes" id="UP000299102"/>
    </source>
</evidence>
<proteinExistence type="predicted"/>
<accession>A0A4C1W0N6</accession>
<dbReference type="AlphaFoldDB" id="A0A4C1W0N6"/>